<organism evidence="3 4">
    <name type="scientific">Acinetobacter larvae</name>
    <dbReference type="NCBI Taxonomy" id="1789224"/>
    <lineage>
        <taxon>Bacteria</taxon>
        <taxon>Pseudomonadati</taxon>
        <taxon>Pseudomonadota</taxon>
        <taxon>Gammaproteobacteria</taxon>
        <taxon>Moraxellales</taxon>
        <taxon>Moraxellaceae</taxon>
        <taxon>Acinetobacter</taxon>
    </lineage>
</organism>
<feature type="chain" id="PRO_5008539860" description="Phage protein" evidence="2">
    <location>
        <begin position="19"/>
        <end position="159"/>
    </location>
</feature>
<proteinExistence type="predicted"/>
<evidence type="ECO:0008006" key="5">
    <source>
        <dbReference type="Google" id="ProtNLM"/>
    </source>
</evidence>
<dbReference type="AlphaFoldDB" id="A0A1B2LXA0"/>
<keyword evidence="4" id="KW-1185">Reference proteome</keyword>
<protein>
    <recommendedName>
        <fullName evidence="5">Phage protein</fullName>
    </recommendedName>
</protein>
<feature type="region of interest" description="Disordered" evidence="1">
    <location>
        <begin position="33"/>
        <end position="55"/>
    </location>
</feature>
<gene>
    <name evidence="3" type="ORF">BFG52_03870</name>
</gene>
<feature type="compositionally biased region" description="Low complexity" evidence="1">
    <location>
        <begin position="133"/>
        <end position="152"/>
    </location>
</feature>
<evidence type="ECO:0000256" key="2">
    <source>
        <dbReference type="SAM" id="SignalP"/>
    </source>
</evidence>
<evidence type="ECO:0000313" key="3">
    <source>
        <dbReference type="EMBL" id="AOA57574.1"/>
    </source>
</evidence>
<sequence>MSWAAVAAVAAAAGAAIAGYSSYTSNKTASKQAEADADAQKAQGRVEAERIRRQKEKVQSAARAAAAENGLDVNEGTAITINDQIERDGQYDMEVARQTGVNSSNRLMAESNVYKRNANMGALSGALNVASTATSFKSANSSSTALSSKKSANTGKGWK</sequence>
<reference evidence="3 4" key="1">
    <citation type="submission" date="2016-08" db="EMBL/GenBank/DDBJ databases">
        <authorList>
            <person name="Seilhamer J.J."/>
        </authorList>
    </citation>
    <scope>NUCLEOTIDE SEQUENCE [LARGE SCALE GENOMIC DNA]</scope>
    <source>
        <strain evidence="3 4">BRTC-1</strain>
    </source>
</reference>
<feature type="signal peptide" evidence="2">
    <location>
        <begin position="1"/>
        <end position="18"/>
    </location>
</feature>
<evidence type="ECO:0000256" key="1">
    <source>
        <dbReference type="SAM" id="MobiDB-lite"/>
    </source>
</evidence>
<dbReference type="KEGG" id="ala:BFG52_03870"/>
<accession>A0A1B2LXA0</accession>
<feature type="region of interest" description="Disordered" evidence="1">
    <location>
        <begin position="133"/>
        <end position="159"/>
    </location>
</feature>
<dbReference type="Proteomes" id="UP000093391">
    <property type="component" value="Chromosome"/>
</dbReference>
<dbReference type="EMBL" id="CP016895">
    <property type="protein sequence ID" value="AOA57574.1"/>
    <property type="molecule type" value="Genomic_DNA"/>
</dbReference>
<name>A0A1B2LXA0_9GAMM</name>
<keyword evidence="2" id="KW-0732">Signal</keyword>
<dbReference type="OrthoDB" id="6694369at2"/>
<evidence type="ECO:0000313" key="4">
    <source>
        <dbReference type="Proteomes" id="UP000093391"/>
    </source>
</evidence>
<dbReference type="RefSeq" id="WP_067552867.1">
    <property type="nucleotide sequence ID" value="NZ_CP016895.1"/>
</dbReference>
<dbReference type="STRING" id="1789224.BFG52_03870"/>